<accession>G3HJI3</accession>
<evidence type="ECO:0000313" key="2">
    <source>
        <dbReference type="EMBL" id="EGW04076.1"/>
    </source>
</evidence>
<organism evidence="2 3">
    <name type="scientific">Cricetulus griseus</name>
    <name type="common">Chinese hamster</name>
    <name type="synonym">Cricetulus barabensis griseus</name>
    <dbReference type="NCBI Taxonomy" id="10029"/>
    <lineage>
        <taxon>Eukaryota</taxon>
        <taxon>Metazoa</taxon>
        <taxon>Chordata</taxon>
        <taxon>Craniata</taxon>
        <taxon>Vertebrata</taxon>
        <taxon>Euteleostomi</taxon>
        <taxon>Mammalia</taxon>
        <taxon>Eutheria</taxon>
        <taxon>Euarchontoglires</taxon>
        <taxon>Glires</taxon>
        <taxon>Rodentia</taxon>
        <taxon>Myomorpha</taxon>
        <taxon>Muroidea</taxon>
        <taxon>Cricetidae</taxon>
        <taxon>Cricetinae</taxon>
        <taxon>Cricetulus</taxon>
    </lineage>
</organism>
<dbReference type="EMBL" id="JH000431">
    <property type="protein sequence ID" value="EGW04076.1"/>
    <property type="molecule type" value="Genomic_DNA"/>
</dbReference>
<reference evidence="3" key="1">
    <citation type="journal article" date="2011" name="Nat. Biotechnol.">
        <title>The genomic sequence of the Chinese hamster ovary (CHO)-K1 cell line.</title>
        <authorList>
            <person name="Xu X."/>
            <person name="Nagarajan H."/>
            <person name="Lewis N.E."/>
            <person name="Pan S."/>
            <person name="Cai Z."/>
            <person name="Liu X."/>
            <person name="Chen W."/>
            <person name="Xie M."/>
            <person name="Wang W."/>
            <person name="Hammond S."/>
            <person name="Andersen M.R."/>
            <person name="Neff N."/>
            <person name="Passarelli B."/>
            <person name="Koh W."/>
            <person name="Fan H.C."/>
            <person name="Wang J."/>
            <person name="Gui Y."/>
            <person name="Lee K.H."/>
            <person name="Betenbaugh M.J."/>
            <person name="Quake S.R."/>
            <person name="Famili I."/>
            <person name="Palsson B.O."/>
            <person name="Wang J."/>
        </authorList>
    </citation>
    <scope>NUCLEOTIDE SEQUENCE [LARGE SCALE GENOMIC DNA]</scope>
    <source>
        <strain evidence="3">CHO K1 cell line</strain>
    </source>
</reference>
<dbReference type="AlphaFoldDB" id="G3HJI3"/>
<proteinExistence type="predicted"/>
<evidence type="ECO:0000256" key="1">
    <source>
        <dbReference type="SAM" id="MobiDB-lite"/>
    </source>
</evidence>
<protein>
    <submittedName>
        <fullName evidence="2">Uncharacterized protein</fullName>
    </submittedName>
</protein>
<name>G3HJI3_CRIGR</name>
<gene>
    <name evidence="2" type="ORF">I79_010827</name>
</gene>
<evidence type="ECO:0000313" key="3">
    <source>
        <dbReference type="Proteomes" id="UP000001075"/>
    </source>
</evidence>
<dbReference type="InParanoid" id="G3HJI3"/>
<sequence>MVLNIGLVRPTFRVSLNQTASLYLGISDLGDLGGVKWGYTLHQDASSAHLVTLPRRYLVMNTPGSNAKNQHLRSPSQTPGKDVRITI</sequence>
<dbReference type="Proteomes" id="UP000001075">
    <property type="component" value="Unassembled WGS sequence"/>
</dbReference>
<feature type="compositionally biased region" description="Polar residues" evidence="1">
    <location>
        <begin position="64"/>
        <end position="79"/>
    </location>
</feature>
<feature type="region of interest" description="Disordered" evidence="1">
    <location>
        <begin position="64"/>
        <end position="87"/>
    </location>
</feature>